<reference evidence="2 3" key="1">
    <citation type="submission" date="2019-03" db="EMBL/GenBank/DDBJ databases">
        <title>Comparative insights into the high quality Complete genome sequence of highly metal resistant Cupriavidus metallidurans strain BS1 isolated from a gold-copper mine.</title>
        <authorList>
            <person name="Mazhar H.S."/>
            <person name="Rensing C."/>
        </authorList>
    </citation>
    <scope>NUCLEOTIDE SEQUENCE [LARGE SCALE GENOMIC DNA]</scope>
    <source>
        <strain evidence="2 3">BS1</strain>
    </source>
</reference>
<dbReference type="EMBL" id="CP037900">
    <property type="protein sequence ID" value="QBP09546.1"/>
    <property type="molecule type" value="Genomic_DNA"/>
</dbReference>
<dbReference type="InterPro" id="IPR018357">
    <property type="entry name" value="Hexapep_transf_CS"/>
</dbReference>
<dbReference type="PROSITE" id="PS00101">
    <property type="entry name" value="HEXAPEP_TRANSFERASES"/>
    <property type="match status" value="1"/>
</dbReference>
<comment type="catalytic activity">
    <reaction evidence="1">
        <text>a UDP-3-O-[(3R)-3-hydroxyacyl]-alpha-D-glucosamine + a (3R)-hydroxyacyl-[ACP] = a UDP-2-N,3-O-bis[(3R)-3-hydroxyacyl]-alpha-D-glucosamine + holo-[ACP] + H(+)</text>
        <dbReference type="Rhea" id="RHEA:53836"/>
        <dbReference type="Rhea" id="RHEA-COMP:9685"/>
        <dbReference type="Rhea" id="RHEA-COMP:9945"/>
        <dbReference type="ChEBI" id="CHEBI:15378"/>
        <dbReference type="ChEBI" id="CHEBI:64479"/>
        <dbReference type="ChEBI" id="CHEBI:78827"/>
        <dbReference type="ChEBI" id="CHEBI:137740"/>
        <dbReference type="ChEBI" id="CHEBI:137748"/>
        <dbReference type="EC" id="2.3.1.191"/>
    </reaction>
</comment>
<dbReference type="Pfam" id="PF04613">
    <property type="entry name" value="LpxD"/>
    <property type="match status" value="1"/>
</dbReference>
<feature type="active site" description="Proton acceptor" evidence="1">
    <location>
        <position position="252"/>
    </location>
</feature>
<accession>A0A132HJU7</accession>
<keyword evidence="1" id="KW-0444">Lipid biosynthesis</keyword>
<dbReference type="GO" id="GO:0103118">
    <property type="term" value="F:UDP-3-O-[(3R)-3-hydroxyacyl]-glucosamine N-acyltransferase activity"/>
    <property type="evidence" value="ECO:0007669"/>
    <property type="project" value="UniProtKB-EC"/>
</dbReference>
<comment type="pathway">
    <text evidence="1">Bacterial outer membrane biogenesis; LPS lipid A biosynthesis.</text>
</comment>
<dbReference type="EC" id="2.3.1.191" evidence="1"/>
<dbReference type="InterPro" id="IPR020573">
    <property type="entry name" value="UDP_GlcNAc_AcTrfase_non-rep"/>
</dbReference>
<dbReference type="Gene3D" id="2.160.10.10">
    <property type="entry name" value="Hexapeptide repeat proteins"/>
    <property type="match status" value="1"/>
</dbReference>
<dbReference type="SUPFAM" id="SSF51161">
    <property type="entry name" value="Trimeric LpxA-like enzymes"/>
    <property type="match status" value="1"/>
</dbReference>
<organism evidence="2 3">
    <name type="scientific">Cupriavidus metallidurans</name>
    <dbReference type="NCBI Taxonomy" id="119219"/>
    <lineage>
        <taxon>Bacteria</taxon>
        <taxon>Pseudomonadati</taxon>
        <taxon>Pseudomonadota</taxon>
        <taxon>Betaproteobacteria</taxon>
        <taxon>Burkholderiales</taxon>
        <taxon>Burkholderiaceae</taxon>
        <taxon>Cupriavidus</taxon>
    </lineage>
</organism>
<comment type="subunit">
    <text evidence="1">Homotrimer.</text>
</comment>
<dbReference type="InterPro" id="IPR011004">
    <property type="entry name" value="Trimer_LpxA-like_sf"/>
</dbReference>
<evidence type="ECO:0000256" key="1">
    <source>
        <dbReference type="HAMAP-Rule" id="MF_00523"/>
    </source>
</evidence>
<comment type="similarity">
    <text evidence="1">Belongs to the transferase hexapeptide repeat family. LpxD subfamily.</text>
</comment>
<dbReference type="Proteomes" id="UP000253772">
    <property type="component" value="Chromosome c1"/>
</dbReference>
<name>A0A132HJU7_9BURK</name>
<keyword evidence="1" id="KW-0677">Repeat</keyword>
<dbReference type="UniPathway" id="UPA00973"/>
<comment type="function">
    <text evidence="1">Catalyzes the N-acylation of UDP-3-O-acylglucosamine using 3-hydroxyacyl-ACP as the acyl donor. Is involved in the biosynthesis of lipid A, a phosphorylated glycolipid that anchors the lipopolysaccharide to the outer membrane of the cell.</text>
</comment>
<keyword evidence="1 2" id="KW-0808">Transferase</keyword>
<dbReference type="GO" id="GO:0016410">
    <property type="term" value="F:N-acyltransferase activity"/>
    <property type="evidence" value="ECO:0007669"/>
    <property type="project" value="InterPro"/>
</dbReference>
<dbReference type="GO" id="GO:0016020">
    <property type="term" value="C:membrane"/>
    <property type="evidence" value="ECO:0007669"/>
    <property type="project" value="GOC"/>
</dbReference>
<dbReference type="HAMAP" id="MF_00523">
    <property type="entry name" value="LpxD"/>
    <property type="match status" value="1"/>
</dbReference>
<evidence type="ECO:0000313" key="3">
    <source>
        <dbReference type="Proteomes" id="UP000253772"/>
    </source>
</evidence>
<keyword evidence="1 2" id="KW-0012">Acyltransferase</keyword>
<proteinExistence type="inferred from homology"/>
<keyword evidence="1" id="KW-0441">Lipid A biosynthesis</keyword>
<dbReference type="PANTHER" id="PTHR43378:SF2">
    <property type="entry name" value="UDP-3-O-ACYLGLUCOSAMINE N-ACYLTRANSFERASE 1, MITOCHONDRIAL-RELATED"/>
    <property type="match status" value="1"/>
</dbReference>
<protein>
    <recommendedName>
        <fullName evidence="1">UDP-3-O-acylglucosamine N-acyltransferase</fullName>
        <ecNumber evidence="1">2.3.1.191</ecNumber>
    </recommendedName>
</protein>
<evidence type="ECO:0000313" key="2">
    <source>
        <dbReference type="EMBL" id="QBP09546.1"/>
    </source>
</evidence>
<dbReference type="CDD" id="cd03352">
    <property type="entry name" value="LbH_LpxD"/>
    <property type="match status" value="1"/>
</dbReference>
<dbReference type="NCBIfam" id="TIGR01853">
    <property type="entry name" value="lipid_A_lpxD"/>
    <property type="match status" value="1"/>
</dbReference>
<dbReference type="PANTHER" id="PTHR43378">
    <property type="entry name" value="UDP-3-O-ACYLGLUCOSAMINE N-ACYLTRANSFERASE"/>
    <property type="match status" value="1"/>
</dbReference>
<dbReference type="InterPro" id="IPR007691">
    <property type="entry name" value="LpxD"/>
</dbReference>
<dbReference type="Gene3D" id="3.40.1390.10">
    <property type="entry name" value="MurE/MurF, N-terminal domain"/>
    <property type="match status" value="1"/>
</dbReference>
<dbReference type="OrthoDB" id="9784739at2"/>
<dbReference type="NCBIfam" id="NF002060">
    <property type="entry name" value="PRK00892.1"/>
    <property type="match status" value="1"/>
</dbReference>
<keyword evidence="1" id="KW-0443">Lipid metabolism</keyword>
<sequence>MKTPTLGQLATENGAQVVGDPDLAVVGLAPLDQAGPGDLSFLSNPLYLPQALASAAGAVIVSPADLERIRADGQAEGRNWLVARNPYVCFARVAQRFDRAANADSRTGIDPSASVAPDAVVPASCFIGPNVVIESGARLGERVRILANAFIGASAEIGEDTLIYANVSVYHRCVIGARNILHSGAVIGADGFGFAPDIGPTGVEYVKIPQVGRAVLGNDVEIGANTAVDRGAMADTVIEDGCKIDNQVQIAHNVHVGAHTVIAGTAAVSGSTKIGRFCVIGGAANFSGHLNIADRTTVSGGTSITKSITKPGGHYTSVFPFTSHGEWERNAAIVRGLSKLRERVVQLERRLRGENNAPAQNKQDEEKSS</sequence>
<dbReference type="RefSeq" id="WP_017513400.1">
    <property type="nucleotide sequence ID" value="NZ_CP037900.1"/>
</dbReference>
<gene>
    <name evidence="1 2" type="primary">lpxD</name>
    <name evidence="2" type="ORF">DDF84_007120</name>
</gene>
<dbReference type="Pfam" id="PF00132">
    <property type="entry name" value="Hexapep"/>
    <property type="match status" value="3"/>
</dbReference>
<dbReference type="AlphaFoldDB" id="A0A132HJU7"/>
<dbReference type="InterPro" id="IPR001451">
    <property type="entry name" value="Hexapep"/>
</dbReference>
<dbReference type="GO" id="GO:0009245">
    <property type="term" value="P:lipid A biosynthetic process"/>
    <property type="evidence" value="ECO:0007669"/>
    <property type="project" value="UniProtKB-UniRule"/>
</dbReference>